<dbReference type="InterPro" id="IPR051532">
    <property type="entry name" value="Ester_Hydrolysis_Enzymes"/>
</dbReference>
<reference evidence="3" key="2">
    <citation type="journal article" date="2016" name="Genome Announc.">
        <title>Draft Genome Sequences of Two Novel Amoeba-Resistant Intranuclear Bacteria, 'Candidatus Berkiella cookevillensis' and 'Candidatus Berkiella aquae'.</title>
        <authorList>
            <person name="Mehari Y.T."/>
            <person name="Arivett B.A."/>
            <person name="Farone A.L."/>
            <person name="Gunderson J.H."/>
            <person name="Farone M.B."/>
        </authorList>
    </citation>
    <scope>NUCLEOTIDE SEQUENCE</scope>
    <source>
        <strain evidence="3">HT99</strain>
    </source>
</reference>
<dbReference type="PATRIC" id="fig|1590043.3.peg.640"/>
<feature type="domain" description="SGNH hydrolase-type esterase" evidence="1">
    <location>
        <begin position="37"/>
        <end position="195"/>
    </location>
</feature>
<evidence type="ECO:0000259" key="1">
    <source>
        <dbReference type="Pfam" id="PF13472"/>
    </source>
</evidence>
<dbReference type="PANTHER" id="PTHR30383:SF24">
    <property type="entry name" value="THIOESTERASE 1_PROTEASE 1_LYSOPHOSPHOLIPASE L1"/>
    <property type="match status" value="1"/>
</dbReference>
<dbReference type="InterPro" id="IPR036514">
    <property type="entry name" value="SGNH_hydro_sf"/>
</dbReference>
<protein>
    <submittedName>
        <fullName evidence="3">Arylesterase</fullName>
    </submittedName>
    <submittedName>
        <fullName evidence="2">Esterase TesA</fullName>
        <ecNumber evidence="2">3.1.1.1</ecNumber>
    </submittedName>
</protein>
<dbReference type="STRING" id="295108.HT99x_00639"/>
<proteinExistence type="predicted"/>
<keyword evidence="2" id="KW-0378">Hydrolase</keyword>
<dbReference type="PANTHER" id="PTHR30383">
    <property type="entry name" value="THIOESTERASE 1/PROTEASE 1/LYSOPHOSPHOLIPASE L1"/>
    <property type="match status" value="1"/>
</dbReference>
<dbReference type="EMBL" id="LKAJ02000001">
    <property type="protein sequence ID" value="MCS5712578.1"/>
    <property type="molecule type" value="Genomic_DNA"/>
</dbReference>
<dbReference type="InterPro" id="IPR013830">
    <property type="entry name" value="SGNH_hydro"/>
</dbReference>
<dbReference type="Pfam" id="PF13472">
    <property type="entry name" value="Lipase_GDSL_2"/>
    <property type="match status" value="1"/>
</dbReference>
<gene>
    <name evidence="2" type="primary">tesA</name>
    <name evidence="2" type="ORF">HT99x_00639</name>
    <name evidence="3" type="ORF">HT99x_014150</name>
</gene>
<evidence type="ECO:0000313" key="3">
    <source>
        <dbReference type="EMBL" id="MCS5712578.1"/>
    </source>
</evidence>
<evidence type="ECO:0000313" key="4">
    <source>
        <dbReference type="Proteomes" id="UP000051497"/>
    </source>
</evidence>
<comment type="caution">
    <text evidence="2">The sequence shown here is derived from an EMBL/GenBank/DDBJ whole genome shotgun (WGS) entry which is preliminary data.</text>
</comment>
<keyword evidence="4" id="KW-1185">Reference proteome</keyword>
<accession>A0A0Q9YN66</accession>
<name>A0A0Q9YN66_9GAMM</name>
<dbReference type="EMBL" id="LKAJ01000002">
    <property type="protein sequence ID" value="KRG22220.1"/>
    <property type="molecule type" value="Genomic_DNA"/>
</dbReference>
<dbReference type="GO" id="GO:0004622">
    <property type="term" value="F:phosphatidylcholine lysophospholipase activity"/>
    <property type="evidence" value="ECO:0007669"/>
    <property type="project" value="TreeGrafter"/>
</dbReference>
<dbReference type="EC" id="3.1.1.1" evidence="2"/>
<sequence length="216" mass="23735">MIKICSLRGNFSLTLLTFLCGLFLCITNALAKPTILVMGDSLSAAYQMAPHAGWVALLENKLKQDFPQVMVINSSIVGDTTAGGLQRLPTQLTKHSPDIVIIELGGNDGLRGLPILSIRSNLKKMIELCIAHKAKVLLVGMRLPPNYGASYTTQFAKNYVELSQDYSLPLVPFFLENVALKPELMLQDRIHPTASAQPILLDNLWPALKPLLSDFH</sequence>
<reference evidence="3" key="3">
    <citation type="submission" date="2021-06" db="EMBL/GenBank/DDBJ databases">
        <title>Genomic Description and Analysis of Intracellular Bacteria, Candidatus Berkiella cookevillensis and Candidatus Berkiella aquae.</title>
        <authorList>
            <person name="Kidane D.T."/>
            <person name="Mehari Y.T."/>
            <person name="Rice F.C."/>
            <person name="Arivett B.A."/>
            <person name="Farone A.L."/>
            <person name="Berk S.G."/>
            <person name="Farone M.B."/>
        </authorList>
    </citation>
    <scope>NUCLEOTIDE SEQUENCE</scope>
    <source>
        <strain evidence="3">HT99</strain>
    </source>
</reference>
<dbReference type="SUPFAM" id="SSF52266">
    <property type="entry name" value="SGNH hydrolase"/>
    <property type="match status" value="1"/>
</dbReference>
<dbReference type="GO" id="GO:0106435">
    <property type="term" value="F:carboxylesterase activity"/>
    <property type="evidence" value="ECO:0007669"/>
    <property type="project" value="UniProtKB-EC"/>
</dbReference>
<dbReference type="AlphaFoldDB" id="A0A0Q9YN66"/>
<dbReference type="CDD" id="cd01822">
    <property type="entry name" value="Lysophospholipase_L1_like"/>
    <property type="match status" value="1"/>
</dbReference>
<evidence type="ECO:0000313" key="2">
    <source>
        <dbReference type="EMBL" id="KRG22220.1"/>
    </source>
</evidence>
<dbReference type="OrthoDB" id="9786188at2"/>
<dbReference type="Proteomes" id="UP000051497">
    <property type="component" value="Unassembled WGS sequence"/>
</dbReference>
<dbReference type="Gene3D" id="3.40.50.1110">
    <property type="entry name" value="SGNH hydrolase"/>
    <property type="match status" value="1"/>
</dbReference>
<organism evidence="2">
    <name type="scientific">Candidatus Berkiella aquae</name>
    <dbReference type="NCBI Taxonomy" id="295108"/>
    <lineage>
        <taxon>Bacteria</taxon>
        <taxon>Pseudomonadati</taxon>
        <taxon>Pseudomonadota</taxon>
        <taxon>Gammaproteobacteria</taxon>
        <taxon>Candidatus Berkiellales</taxon>
        <taxon>Candidatus Berkiellaceae</taxon>
        <taxon>Candidatus Berkiella</taxon>
    </lineage>
</organism>
<reference evidence="2" key="1">
    <citation type="submission" date="2015-09" db="EMBL/GenBank/DDBJ databases">
        <title>Draft Genome Sequences of Two Novel Amoeba-resistant Intranuclear Bacteria, Candidatus Berkiella cookevillensis and Candidatus Berkiella aquae.</title>
        <authorList>
            <person name="Mehari Y.T."/>
            <person name="Arivett B.A."/>
            <person name="Farone A.L."/>
            <person name="Gunderson J.H."/>
            <person name="Farone M.B."/>
        </authorList>
    </citation>
    <scope>NUCLEOTIDE SEQUENCE [LARGE SCALE GENOMIC DNA]</scope>
    <source>
        <strain evidence="2">HT99</strain>
    </source>
</reference>